<proteinExistence type="predicted"/>
<reference evidence="1" key="1">
    <citation type="submission" date="2021-04" db="EMBL/GenBank/DDBJ databases">
        <authorList>
            <consortium name="Molecular Ecology Group"/>
        </authorList>
    </citation>
    <scope>NUCLEOTIDE SEQUENCE</scope>
</reference>
<dbReference type="Proteomes" id="UP000678393">
    <property type="component" value="Unassembled WGS sequence"/>
</dbReference>
<dbReference type="AlphaFoldDB" id="A0A8S3ZAN6"/>
<accession>A0A8S3ZAN6</accession>
<gene>
    <name evidence="1" type="ORF">CUNI_LOCUS12192</name>
</gene>
<name>A0A8S3ZAN6_9EUPU</name>
<feature type="non-terminal residue" evidence="1">
    <location>
        <position position="143"/>
    </location>
</feature>
<evidence type="ECO:0000313" key="1">
    <source>
        <dbReference type="EMBL" id="CAG5126634.1"/>
    </source>
</evidence>
<keyword evidence="2" id="KW-1185">Reference proteome</keyword>
<sequence length="143" mass="16108">MCQTSWFMHPPQGEMPGPTMYARLSTEPAAVETETMPRSQPLVCIRVCHQIEVYRRGAGQVSVCQVCVHLHQILQSGQPLTSCCLYIVLRFLIVRIPASSCSRSFAGRRSHHGLPKINSVSRQFSRLMYFHIQGVTYILCPSS</sequence>
<dbReference type="EMBL" id="CAJHNH020002409">
    <property type="protein sequence ID" value="CAG5126634.1"/>
    <property type="molecule type" value="Genomic_DNA"/>
</dbReference>
<comment type="caution">
    <text evidence="1">The sequence shown here is derived from an EMBL/GenBank/DDBJ whole genome shotgun (WGS) entry which is preliminary data.</text>
</comment>
<protein>
    <submittedName>
        <fullName evidence="1">Uncharacterized protein</fullName>
    </submittedName>
</protein>
<organism evidence="1 2">
    <name type="scientific">Candidula unifasciata</name>
    <dbReference type="NCBI Taxonomy" id="100452"/>
    <lineage>
        <taxon>Eukaryota</taxon>
        <taxon>Metazoa</taxon>
        <taxon>Spiralia</taxon>
        <taxon>Lophotrochozoa</taxon>
        <taxon>Mollusca</taxon>
        <taxon>Gastropoda</taxon>
        <taxon>Heterobranchia</taxon>
        <taxon>Euthyneura</taxon>
        <taxon>Panpulmonata</taxon>
        <taxon>Eupulmonata</taxon>
        <taxon>Stylommatophora</taxon>
        <taxon>Helicina</taxon>
        <taxon>Helicoidea</taxon>
        <taxon>Geomitridae</taxon>
        <taxon>Candidula</taxon>
    </lineage>
</organism>
<evidence type="ECO:0000313" key="2">
    <source>
        <dbReference type="Proteomes" id="UP000678393"/>
    </source>
</evidence>